<dbReference type="PANTHER" id="PTHR47481">
    <property type="match status" value="1"/>
</dbReference>
<organism evidence="1 2">
    <name type="scientific">Vitis vinifera</name>
    <name type="common">Grape</name>
    <dbReference type="NCBI Taxonomy" id="29760"/>
    <lineage>
        <taxon>Eukaryota</taxon>
        <taxon>Viridiplantae</taxon>
        <taxon>Streptophyta</taxon>
        <taxon>Embryophyta</taxon>
        <taxon>Tracheophyta</taxon>
        <taxon>Spermatophyta</taxon>
        <taxon>Magnoliopsida</taxon>
        <taxon>eudicotyledons</taxon>
        <taxon>Gunneridae</taxon>
        <taxon>Pentapetalae</taxon>
        <taxon>rosids</taxon>
        <taxon>Vitales</taxon>
        <taxon>Vitaceae</taxon>
        <taxon>Viteae</taxon>
        <taxon>Vitis</taxon>
    </lineage>
</organism>
<protein>
    <recommendedName>
        <fullName evidence="3">Retrovirus-related Pol polyprotein from transposon RE1</fullName>
    </recommendedName>
</protein>
<sequence length="432" mass="49047">MWSFPFTTTLSTTLLIKLDRDNFLLWKSQVLPIARGHGIEGCLFGTKPQPPEFLESQDEDEYNVRIINPEFEQWNREDQLLLSWLLCSKQVAFINYQYAMAGCFVSKEDLEIHALLLNQESRIEQLYATNSNSHHLSSNFAAYKNGGNHGHGKGNLNHRGRGKKRNEEWMRTFTSFSTSSNNNYKATVYMATPDIMIDPSWYADSGATNHVTVEMNNLRLKKPYEGHEKLMIGNDFCSACQYCKSHVLPFPSSKTKTAAPLELIHSDIWGASLVNSATGYRHYIHFLDDYTRLPTPILPHDSPFQKLFGYTPARDMIRPSADLLPVASGIQSGLPQPTQTPLLDVHTSPTSQPFMSLSAHAPTPCHPMIIGAKADIFKPKVYVSVKHPLSFSLGPIEPMCVKQTLVDPNWKRAIEEEYKALRRNRTWELVPY</sequence>
<proteinExistence type="predicted"/>
<evidence type="ECO:0008006" key="3">
    <source>
        <dbReference type="Google" id="ProtNLM"/>
    </source>
</evidence>
<accession>A0A438D2G9</accession>
<dbReference type="EMBL" id="QGNW01001835">
    <property type="protein sequence ID" value="RVW29631.1"/>
    <property type="molecule type" value="Genomic_DNA"/>
</dbReference>
<dbReference type="AlphaFoldDB" id="A0A438D2G9"/>
<name>A0A438D2G9_VITVI</name>
<evidence type="ECO:0000313" key="2">
    <source>
        <dbReference type="Proteomes" id="UP000288805"/>
    </source>
</evidence>
<dbReference type="Proteomes" id="UP000288805">
    <property type="component" value="Unassembled WGS sequence"/>
</dbReference>
<evidence type="ECO:0000313" key="1">
    <source>
        <dbReference type="EMBL" id="RVW29631.1"/>
    </source>
</evidence>
<gene>
    <name evidence="1" type="ORF">CK203_100968</name>
</gene>
<dbReference type="PANTHER" id="PTHR47481:SF22">
    <property type="entry name" value="RETROTRANSPOSON GAG DOMAIN-CONTAINING PROTEIN"/>
    <property type="match status" value="1"/>
</dbReference>
<reference evidence="1 2" key="1">
    <citation type="journal article" date="2018" name="PLoS Genet.">
        <title>Population sequencing reveals clonal diversity and ancestral inbreeding in the grapevine cultivar Chardonnay.</title>
        <authorList>
            <person name="Roach M.J."/>
            <person name="Johnson D.L."/>
            <person name="Bohlmann J."/>
            <person name="van Vuuren H.J."/>
            <person name="Jones S.J."/>
            <person name="Pretorius I.S."/>
            <person name="Schmidt S.A."/>
            <person name="Borneman A.R."/>
        </authorList>
    </citation>
    <scope>NUCLEOTIDE SEQUENCE [LARGE SCALE GENOMIC DNA]</scope>
    <source>
        <strain evidence="2">cv. Chardonnay</strain>
        <tissue evidence="1">Leaf</tissue>
    </source>
</reference>
<comment type="caution">
    <text evidence="1">The sequence shown here is derived from an EMBL/GenBank/DDBJ whole genome shotgun (WGS) entry which is preliminary data.</text>
</comment>